<organism evidence="9 10">
    <name type="scientific">Antricoccus suffuscus</name>
    <dbReference type="NCBI Taxonomy" id="1629062"/>
    <lineage>
        <taxon>Bacteria</taxon>
        <taxon>Bacillati</taxon>
        <taxon>Actinomycetota</taxon>
        <taxon>Actinomycetes</taxon>
        <taxon>Geodermatophilales</taxon>
        <taxon>Antricoccaceae</taxon>
        <taxon>Antricoccus</taxon>
    </lineage>
</organism>
<dbReference type="GO" id="GO:0005886">
    <property type="term" value="C:plasma membrane"/>
    <property type="evidence" value="ECO:0007669"/>
    <property type="project" value="UniProtKB-SubCell"/>
</dbReference>
<keyword evidence="5 8" id="KW-0812">Transmembrane</keyword>
<reference evidence="9 10" key="1">
    <citation type="submission" date="2018-03" db="EMBL/GenBank/DDBJ databases">
        <title>Genomic Encyclopedia of Archaeal and Bacterial Type Strains, Phase II (KMG-II): from individual species to whole genera.</title>
        <authorList>
            <person name="Goeker M."/>
        </authorList>
    </citation>
    <scope>NUCLEOTIDE SEQUENCE [LARGE SCALE GENOMIC DNA]</scope>
    <source>
        <strain evidence="9 10">DSM 100065</strain>
    </source>
</reference>
<keyword evidence="3" id="KW-1003">Cell membrane</keyword>
<dbReference type="AlphaFoldDB" id="A0A2T0ZF55"/>
<feature type="transmembrane region" description="Helical" evidence="8">
    <location>
        <begin position="282"/>
        <end position="302"/>
    </location>
</feature>
<protein>
    <submittedName>
        <fullName evidence="9">Monosaccharide ABC transporter membrane protein (CUT2 family)</fullName>
    </submittedName>
</protein>
<keyword evidence="7 8" id="KW-0472">Membrane</keyword>
<evidence type="ECO:0000256" key="5">
    <source>
        <dbReference type="ARBA" id="ARBA00022692"/>
    </source>
</evidence>
<accession>A0A2T0ZF55</accession>
<evidence type="ECO:0000256" key="7">
    <source>
        <dbReference type="ARBA" id="ARBA00023136"/>
    </source>
</evidence>
<proteinExistence type="predicted"/>
<feature type="transmembrane region" description="Helical" evidence="8">
    <location>
        <begin position="82"/>
        <end position="105"/>
    </location>
</feature>
<evidence type="ECO:0000256" key="4">
    <source>
        <dbReference type="ARBA" id="ARBA00022519"/>
    </source>
</evidence>
<dbReference type="EMBL" id="PVUE01000023">
    <property type="protein sequence ID" value="PRZ34778.1"/>
    <property type="molecule type" value="Genomic_DNA"/>
</dbReference>
<feature type="transmembrane region" description="Helical" evidence="8">
    <location>
        <begin position="249"/>
        <end position="270"/>
    </location>
</feature>
<dbReference type="OrthoDB" id="3468954at2"/>
<keyword evidence="10" id="KW-1185">Reference proteome</keyword>
<dbReference type="RefSeq" id="WP_106350798.1">
    <property type="nucleotide sequence ID" value="NZ_PVUE01000023.1"/>
</dbReference>
<feature type="transmembrane region" description="Helical" evidence="8">
    <location>
        <begin position="112"/>
        <end position="129"/>
    </location>
</feature>
<evidence type="ECO:0000256" key="2">
    <source>
        <dbReference type="ARBA" id="ARBA00022448"/>
    </source>
</evidence>
<comment type="caution">
    <text evidence="9">The sequence shown here is derived from an EMBL/GenBank/DDBJ whole genome shotgun (WGS) entry which is preliminary data.</text>
</comment>
<dbReference type="CDD" id="cd06579">
    <property type="entry name" value="TM_PBP1_transp_AraH_like"/>
    <property type="match status" value="1"/>
</dbReference>
<evidence type="ECO:0000313" key="9">
    <source>
        <dbReference type="EMBL" id="PRZ34778.1"/>
    </source>
</evidence>
<keyword evidence="6 8" id="KW-1133">Transmembrane helix</keyword>
<evidence type="ECO:0000256" key="6">
    <source>
        <dbReference type="ARBA" id="ARBA00022989"/>
    </source>
</evidence>
<comment type="subcellular location">
    <subcellularLocation>
        <location evidence="1">Cell membrane</location>
        <topology evidence="1">Multi-pass membrane protein</topology>
    </subcellularLocation>
</comment>
<dbReference type="PANTHER" id="PTHR32196:SF21">
    <property type="entry name" value="ABC TRANSPORTER PERMEASE PROTEIN YPHD-RELATED"/>
    <property type="match status" value="1"/>
</dbReference>
<dbReference type="PANTHER" id="PTHR32196">
    <property type="entry name" value="ABC TRANSPORTER PERMEASE PROTEIN YPHD-RELATED-RELATED"/>
    <property type="match status" value="1"/>
</dbReference>
<dbReference type="Proteomes" id="UP000237752">
    <property type="component" value="Unassembled WGS sequence"/>
</dbReference>
<feature type="transmembrane region" description="Helical" evidence="8">
    <location>
        <begin position="334"/>
        <end position="354"/>
    </location>
</feature>
<keyword evidence="4" id="KW-0997">Cell inner membrane</keyword>
<gene>
    <name evidence="9" type="ORF">CLV47_12310</name>
</gene>
<keyword evidence="2" id="KW-0813">Transport</keyword>
<evidence type="ECO:0000256" key="8">
    <source>
        <dbReference type="SAM" id="Phobius"/>
    </source>
</evidence>
<dbReference type="Pfam" id="PF02653">
    <property type="entry name" value="BPD_transp_2"/>
    <property type="match status" value="1"/>
</dbReference>
<sequence length="359" mass="36843">MRPLQDPSASSADLSAPAEVIHPDGVVPGTDLDEASAPTARRGTRGVVLTILSRYWLALFLVIEVVTFSIMRPDTFMTSANLHAILLLQTVPFTAALALTVPLIVGEFDLTVGIVTTGSAVVIAGLMGAGVSSVLAIVAALLIAMCIGTVTGLLTARFEVNSFIGTLGMATILGGFIDQYTGGLALNRSIAPWLTDLSQQRLGGVPVLTIFVAVLAIAAWIVLEHTVYGRRLAAIGANRRAAGLLGLRVRTLVISTFVLSALLAAVAGVLQVSVEAAANPTSGGFSLVISAITAVFLGATCFRPGHFNVAGTVVGLLFLACGVSGLSLLGLAAWVQNVFTGISLVLALALAAAFRRAAS</sequence>
<feature type="transmembrane region" description="Helical" evidence="8">
    <location>
        <begin position="202"/>
        <end position="223"/>
    </location>
</feature>
<evidence type="ECO:0000256" key="1">
    <source>
        <dbReference type="ARBA" id="ARBA00004651"/>
    </source>
</evidence>
<feature type="transmembrane region" description="Helical" evidence="8">
    <location>
        <begin position="309"/>
        <end position="328"/>
    </location>
</feature>
<evidence type="ECO:0000313" key="10">
    <source>
        <dbReference type="Proteomes" id="UP000237752"/>
    </source>
</evidence>
<feature type="transmembrane region" description="Helical" evidence="8">
    <location>
        <begin position="163"/>
        <end position="182"/>
    </location>
</feature>
<feature type="transmembrane region" description="Helical" evidence="8">
    <location>
        <begin position="51"/>
        <end position="70"/>
    </location>
</feature>
<name>A0A2T0ZF55_9ACTN</name>
<dbReference type="InterPro" id="IPR001851">
    <property type="entry name" value="ABC_transp_permease"/>
</dbReference>
<feature type="transmembrane region" description="Helical" evidence="8">
    <location>
        <begin position="135"/>
        <end position="156"/>
    </location>
</feature>
<dbReference type="GO" id="GO:0022857">
    <property type="term" value="F:transmembrane transporter activity"/>
    <property type="evidence" value="ECO:0007669"/>
    <property type="project" value="InterPro"/>
</dbReference>
<evidence type="ECO:0000256" key="3">
    <source>
        <dbReference type="ARBA" id="ARBA00022475"/>
    </source>
</evidence>